<dbReference type="NCBIfam" id="NF007714">
    <property type="entry name" value="PRK10410.1-2"/>
    <property type="match status" value="1"/>
</dbReference>
<keyword evidence="3" id="KW-1185">Reference proteome</keyword>
<gene>
    <name evidence="2" type="ORF">GTO91_13280</name>
</gene>
<reference evidence="2 3" key="1">
    <citation type="submission" date="2020-01" db="EMBL/GenBank/DDBJ databases">
        <title>Whole-genome sequence of Heliobacterium undosum DSM 13378.</title>
        <authorList>
            <person name="Kyndt J.A."/>
            <person name="Meyer T.E."/>
        </authorList>
    </citation>
    <scope>NUCLEOTIDE SEQUENCE [LARGE SCALE GENOMIC DNA]</scope>
    <source>
        <strain evidence="2 3">DSM 13378</strain>
    </source>
</reference>
<accession>A0A845L6M4</accession>
<dbReference type="Pfam" id="PF11756">
    <property type="entry name" value="YgbA_NO"/>
    <property type="match status" value="1"/>
</dbReference>
<comment type="caution">
    <text evidence="2">The sequence shown here is derived from an EMBL/GenBank/DDBJ whole genome shotgun (WGS) entry which is preliminary data.</text>
</comment>
<dbReference type="Proteomes" id="UP000463470">
    <property type="component" value="Unassembled WGS sequence"/>
</dbReference>
<evidence type="ECO:0000313" key="3">
    <source>
        <dbReference type="Proteomes" id="UP000463470"/>
    </source>
</evidence>
<evidence type="ECO:0000256" key="1">
    <source>
        <dbReference type="SAM" id="MobiDB-lite"/>
    </source>
</evidence>
<name>A0A845L6M4_9FIRM</name>
<sequence length="123" mass="14141">MGSVRRIEREKKTVDAMIRLYCDKRHNDSAGLCDDCRELMDYALARLDRCVFGESKPTCGKCPIHCYKKDRREQIIEVMRFAGPRMLWTNPFLAIGHLVDGRRKIPPLPAKGKPGEPGQRQPE</sequence>
<dbReference type="InterPro" id="IPR020483">
    <property type="entry name" value="Uncharacterised_YgbA"/>
</dbReference>
<evidence type="ECO:0000313" key="2">
    <source>
        <dbReference type="EMBL" id="MZP30685.1"/>
    </source>
</evidence>
<protein>
    <submittedName>
        <fullName evidence="2">Nitrous oxide-stimulated promoter family protein</fullName>
    </submittedName>
</protein>
<dbReference type="EMBL" id="WXEY01000017">
    <property type="protein sequence ID" value="MZP30685.1"/>
    <property type="molecule type" value="Genomic_DNA"/>
</dbReference>
<proteinExistence type="predicted"/>
<dbReference type="OrthoDB" id="164329at2"/>
<dbReference type="AlphaFoldDB" id="A0A845L6M4"/>
<dbReference type="RefSeq" id="WP_161259211.1">
    <property type="nucleotide sequence ID" value="NZ_WXEY01000017.1"/>
</dbReference>
<feature type="region of interest" description="Disordered" evidence="1">
    <location>
        <begin position="104"/>
        <end position="123"/>
    </location>
</feature>
<organism evidence="2 3">
    <name type="scientific">Heliomicrobium undosum</name>
    <dbReference type="NCBI Taxonomy" id="121734"/>
    <lineage>
        <taxon>Bacteria</taxon>
        <taxon>Bacillati</taxon>
        <taxon>Bacillota</taxon>
        <taxon>Clostridia</taxon>
        <taxon>Eubacteriales</taxon>
        <taxon>Heliobacteriaceae</taxon>
        <taxon>Heliomicrobium</taxon>
    </lineage>
</organism>